<evidence type="ECO:0000256" key="1">
    <source>
        <dbReference type="SAM" id="Phobius"/>
    </source>
</evidence>
<reference evidence="3 4" key="1">
    <citation type="submission" date="2019-10" db="EMBL/GenBank/DDBJ databases">
        <title>Assembly and Annotation for the nematode Trichostrongylus colubriformis.</title>
        <authorList>
            <person name="Martin J."/>
        </authorList>
    </citation>
    <scope>NUCLEOTIDE SEQUENCE [LARGE SCALE GENOMIC DNA]</scope>
    <source>
        <strain evidence="3">G859</strain>
        <tissue evidence="3">Whole worm</tissue>
    </source>
</reference>
<feature type="chain" id="PRO_5042953683" evidence="2">
    <location>
        <begin position="18"/>
        <end position="182"/>
    </location>
</feature>
<sequence>MKALLLLLLGAIAGCAGDVMRTVYCKNLCSDYLGIPENSMPLCTAEHLKMHECGTVITCDWAEAERDKVRPVANSSDILCCYKTTIKEKGDCAVPVISHPDPVEQQPVNIHSVSDQCPYQFAPWLLCILLLFIIAFQAAYIIKLSICDAGRQKITQSDDTVYPQSVISHPLVNTQLLGRTYE</sequence>
<keyword evidence="1" id="KW-0472">Membrane</keyword>
<feature type="signal peptide" evidence="2">
    <location>
        <begin position="1"/>
        <end position="17"/>
    </location>
</feature>
<name>A0AAN8G6U0_TRICO</name>
<dbReference type="AlphaFoldDB" id="A0AAN8G6U0"/>
<evidence type="ECO:0000313" key="3">
    <source>
        <dbReference type="EMBL" id="KAK5978038.1"/>
    </source>
</evidence>
<dbReference type="PROSITE" id="PS51257">
    <property type="entry name" value="PROKAR_LIPOPROTEIN"/>
    <property type="match status" value="1"/>
</dbReference>
<feature type="transmembrane region" description="Helical" evidence="1">
    <location>
        <begin position="121"/>
        <end position="142"/>
    </location>
</feature>
<comment type="caution">
    <text evidence="3">The sequence shown here is derived from an EMBL/GenBank/DDBJ whole genome shotgun (WGS) entry which is preliminary data.</text>
</comment>
<dbReference type="Proteomes" id="UP001331761">
    <property type="component" value="Unassembled WGS sequence"/>
</dbReference>
<keyword evidence="2" id="KW-0732">Signal</keyword>
<keyword evidence="1" id="KW-1133">Transmembrane helix</keyword>
<keyword evidence="1" id="KW-0812">Transmembrane</keyword>
<organism evidence="3 4">
    <name type="scientific">Trichostrongylus colubriformis</name>
    <name type="common">Black scour worm</name>
    <dbReference type="NCBI Taxonomy" id="6319"/>
    <lineage>
        <taxon>Eukaryota</taxon>
        <taxon>Metazoa</taxon>
        <taxon>Ecdysozoa</taxon>
        <taxon>Nematoda</taxon>
        <taxon>Chromadorea</taxon>
        <taxon>Rhabditida</taxon>
        <taxon>Rhabditina</taxon>
        <taxon>Rhabditomorpha</taxon>
        <taxon>Strongyloidea</taxon>
        <taxon>Trichostrongylidae</taxon>
        <taxon>Trichostrongylus</taxon>
    </lineage>
</organism>
<protein>
    <submittedName>
        <fullName evidence="3">Uncharacterized protein</fullName>
    </submittedName>
</protein>
<dbReference type="EMBL" id="WIXE01009883">
    <property type="protein sequence ID" value="KAK5978038.1"/>
    <property type="molecule type" value="Genomic_DNA"/>
</dbReference>
<evidence type="ECO:0000313" key="4">
    <source>
        <dbReference type="Proteomes" id="UP001331761"/>
    </source>
</evidence>
<proteinExistence type="predicted"/>
<keyword evidence="4" id="KW-1185">Reference proteome</keyword>
<evidence type="ECO:0000256" key="2">
    <source>
        <dbReference type="SAM" id="SignalP"/>
    </source>
</evidence>
<gene>
    <name evidence="3" type="ORF">GCK32_017734</name>
</gene>
<accession>A0AAN8G6U0</accession>